<evidence type="ECO:0000313" key="1">
    <source>
        <dbReference type="EMBL" id="GAI76853.1"/>
    </source>
</evidence>
<accession>X1R8G4</accession>
<dbReference type="AlphaFoldDB" id="X1R8G4"/>
<gene>
    <name evidence="1" type="ORF">S12H4_13669</name>
</gene>
<proteinExistence type="predicted"/>
<name>X1R8G4_9ZZZZ</name>
<reference evidence="1" key="1">
    <citation type="journal article" date="2014" name="Front. Microbiol.">
        <title>High frequency of phylogenetically diverse reductive dehalogenase-homologous genes in deep subseafloor sedimentary metagenomes.</title>
        <authorList>
            <person name="Kawai M."/>
            <person name="Futagami T."/>
            <person name="Toyoda A."/>
            <person name="Takaki Y."/>
            <person name="Nishi S."/>
            <person name="Hori S."/>
            <person name="Arai W."/>
            <person name="Tsubouchi T."/>
            <person name="Morono Y."/>
            <person name="Uchiyama I."/>
            <person name="Ito T."/>
            <person name="Fujiyama A."/>
            <person name="Inagaki F."/>
            <person name="Takami H."/>
        </authorList>
    </citation>
    <scope>NUCLEOTIDE SEQUENCE</scope>
    <source>
        <strain evidence="1">Expedition CK06-06</strain>
    </source>
</reference>
<dbReference type="EMBL" id="BARW01006508">
    <property type="protein sequence ID" value="GAI76853.1"/>
    <property type="molecule type" value="Genomic_DNA"/>
</dbReference>
<protein>
    <submittedName>
        <fullName evidence="1">Uncharacterized protein</fullName>
    </submittedName>
</protein>
<sequence>MLAVSDPGLREVESKLGVRYDDVWRGQSIVSRKLDCELIATNQ</sequence>
<comment type="caution">
    <text evidence="1">The sequence shown here is derived from an EMBL/GenBank/DDBJ whole genome shotgun (WGS) entry which is preliminary data.</text>
</comment>
<organism evidence="1">
    <name type="scientific">marine sediment metagenome</name>
    <dbReference type="NCBI Taxonomy" id="412755"/>
    <lineage>
        <taxon>unclassified sequences</taxon>
        <taxon>metagenomes</taxon>
        <taxon>ecological metagenomes</taxon>
    </lineage>
</organism>